<dbReference type="EMBL" id="KI517683">
    <property type="protein sequence ID" value="ESQ36740.1"/>
    <property type="molecule type" value="Genomic_DNA"/>
</dbReference>
<feature type="coiled-coil region" evidence="2">
    <location>
        <begin position="245"/>
        <end position="272"/>
    </location>
</feature>
<dbReference type="Gramene" id="ESQ36740">
    <property type="protein sequence ID" value="ESQ36740"/>
    <property type="gene ID" value="EUTSA_v10008254mg"/>
</dbReference>
<evidence type="ECO:0000259" key="3">
    <source>
        <dbReference type="PROSITE" id="PS50144"/>
    </source>
</evidence>
<dbReference type="InterPro" id="IPR008974">
    <property type="entry name" value="TRAF-like"/>
</dbReference>
<dbReference type="AlphaFoldDB" id="V4LAF2"/>
<dbReference type="KEGG" id="eus:EUTSA_v10008254mg"/>
<proteinExistence type="predicted"/>
<gene>
    <name evidence="4" type="ORF">EUTSA_v10008254mg</name>
</gene>
<dbReference type="Gramene" id="ESQ36743">
    <property type="protein sequence ID" value="ESQ36743"/>
    <property type="gene ID" value="EUTSA_v10008254mg"/>
</dbReference>
<dbReference type="Proteomes" id="UP000030689">
    <property type="component" value="Unassembled WGS sequence"/>
</dbReference>
<dbReference type="OMA" id="RRAIYCF"/>
<reference evidence="4 5" key="1">
    <citation type="journal article" date="2013" name="Front. Plant Sci.">
        <title>The Reference Genome of the Halophytic Plant Eutrema salsugineum.</title>
        <authorList>
            <person name="Yang R."/>
            <person name="Jarvis D.E."/>
            <person name="Chen H."/>
            <person name="Beilstein M.A."/>
            <person name="Grimwood J."/>
            <person name="Jenkins J."/>
            <person name="Shu S."/>
            <person name="Prochnik S."/>
            <person name="Xin M."/>
            <person name="Ma C."/>
            <person name="Schmutz J."/>
            <person name="Wing R.A."/>
            <person name="Mitchell-Olds T."/>
            <person name="Schumaker K.S."/>
            <person name="Wang X."/>
        </authorList>
    </citation>
    <scope>NUCLEOTIDE SEQUENCE [LARGE SCALE GENOMIC DNA]</scope>
</reference>
<dbReference type="SMART" id="SM00061">
    <property type="entry name" value="MATH"/>
    <property type="match status" value="1"/>
</dbReference>
<keyword evidence="5" id="KW-1185">Reference proteome</keyword>
<dbReference type="InterPro" id="IPR050804">
    <property type="entry name" value="MCC"/>
</dbReference>
<keyword evidence="1 2" id="KW-0175">Coiled coil</keyword>
<sequence length="303" mass="34237">MDKALTWEIDNFSERKGVMTSDPFSSGGCKWCVMFFPKGHDGNHDLSMFLHDANWKSLSPGWKRRAHFRLYLLNQSGKHLYRSPGQNICSLFCAEDPGWGFRTNLTLAKLQEQGFLEKNKLIIQVYIKVVEVVHQGKSTANEMLDFNGFQIIASQSASVNKIFKEHPGFANAVIPKNRGAYTNLLLGLVNTLSKSPQMLSMTELSNAQSELTELSAAGFKLDWLKSKLEEVSLERERALSDGSRVQQLEERVNNVELALSDLKVELEKQKIKFAAAAAIFSSFEFIDSLIKRFFISCFSISKH</sequence>
<dbReference type="Gene3D" id="2.60.210.10">
    <property type="entry name" value="Apoptosis, Tumor Necrosis Factor Receptor Associated Protein 2, Chain A"/>
    <property type="match status" value="1"/>
</dbReference>
<evidence type="ECO:0000313" key="5">
    <source>
        <dbReference type="Proteomes" id="UP000030689"/>
    </source>
</evidence>
<organism evidence="4 5">
    <name type="scientific">Eutrema salsugineum</name>
    <name type="common">Saltwater cress</name>
    <name type="synonym">Sisymbrium salsugineum</name>
    <dbReference type="NCBI Taxonomy" id="72664"/>
    <lineage>
        <taxon>Eukaryota</taxon>
        <taxon>Viridiplantae</taxon>
        <taxon>Streptophyta</taxon>
        <taxon>Embryophyta</taxon>
        <taxon>Tracheophyta</taxon>
        <taxon>Spermatophyta</taxon>
        <taxon>Magnoliopsida</taxon>
        <taxon>eudicotyledons</taxon>
        <taxon>Gunneridae</taxon>
        <taxon>Pentapetalae</taxon>
        <taxon>rosids</taxon>
        <taxon>malvids</taxon>
        <taxon>Brassicales</taxon>
        <taxon>Brassicaceae</taxon>
        <taxon>Eutremeae</taxon>
        <taxon>Eutrema</taxon>
    </lineage>
</organism>
<feature type="domain" description="MATH" evidence="3">
    <location>
        <begin position="2"/>
        <end position="127"/>
    </location>
</feature>
<name>V4LAF2_EUTSA</name>
<protein>
    <recommendedName>
        <fullName evidence="3">MATH domain-containing protein</fullName>
    </recommendedName>
</protein>
<dbReference type="PANTHER" id="PTHR46236">
    <property type="entry name" value="TRAF-LIKE SUPERFAMILY PROTEIN"/>
    <property type="match status" value="1"/>
</dbReference>
<dbReference type="Pfam" id="PF22486">
    <property type="entry name" value="MATH_2"/>
    <property type="match status" value="1"/>
</dbReference>
<dbReference type="CDD" id="cd00121">
    <property type="entry name" value="MATH"/>
    <property type="match status" value="1"/>
</dbReference>
<dbReference type="PANTHER" id="PTHR46236:SF12">
    <property type="entry name" value="MATH DOMAIN-CONTAINING PROTEIN"/>
    <property type="match status" value="1"/>
</dbReference>
<evidence type="ECO:0000256" key="2">
    <source>
        <dbReference type="SAM" id="Coils"/>
    </source>
</evidence>
<dbReference type="PROSITE" id="PS50144">
    <property type="entry name" value="MATH"/>
    <property type="match status" value="1"/>
</dbReference>
<evidence type="ECO:0000256" key="1">
    <source>
        <dbReference type="ARBA" id="ARBA00023054"/>
    </source>
</evidence>
<evidence type="ECO:0000313" key="4">
    <source>
        <dbReference type="EMBL" id="ESQ36743.1"/>
    </source>
</evidence>
<dbReference type="SUPFAM" id="SSF49599">
    <property type="entry name" value="TRAF domain-like"/>
    <property type="match status" value="1"/>
</dbReference>
<dbReference type="InterPro" id="IPR002083">
    <property type="entry name" value="MATH/TRAF_dom"/>
</dbReference>
<accession>V4LAF2</accession>
<dbReference type="EMBL" id="KI517683">
    <property type="protein sequence ID" value="ESQ36743.1"/>
    <property type="molecule type" value="Genomic_DNA"/>
</dbReference>